<dbReference type="InterPro" id="IPR020900">
    <property type="entry name" value="Arg_repress_DNA-bd"/>
</dbReference>
<keyword evidence="12" id="KW-1185">Reference proteome</keyword>
<dbReference type="GO" id="GO:0003700">
    <property type="term" value="F:DNA-binding transcription factor activity"/>
    <property type="evidence" value="ECO:0007669"/>
    <property type="project" value="UniProtKB-UniRule"/>
</dbReference>
<dbReference type="GO" id="GO:1900079">
    <property type="term" value="P:regulation of arginine biosynthetic process"/>
    <property type="evidence" value="ECO:0007669"/>
    <property type="project" value="UniProtKB-UniRule"/>
</dbReference>
<evidence type="ECO:0000256" key="8">
    <source>
        <dbReference type="NCBIfam" id="TIGR01529"/>
    </source>
</evidence>
<protein>
    <recommendedName>
        <fullName evidence="7 8">Arginine repressor</fullName>
    </recommendedName>
</protein>
<comment type="pathway">
    <text evidence="7">Amino-acid biosynthesis; L-arginine biosynthesis [regulation].</text>
</comment>
<dbReference type="GO" id="GO:0005737">
    <property type="term" value="C:cytoplasm"/>
    <property type="evidence" value="ECO:0007669"/>
    <property type="project" value="UniProtKB-SubCell"/>
</dbReference>
<comment type="caution">
    <text evidence="11">The sequence shown here is derived from an EMBL/GenBank/DDBJ whole genome shotgun (WGS) entry which is preliminary data.</text>
</comment>
<name>A0A3R9YYD7_9ENTE</name>
<dbReference type="HAMAP" id="MF_00173">
    <property type="entry name" value="Arg_repressor"/>
    <property type="match status" value="1"/>
</dbReference>
<dbReference type="PANTHER" id="PTHR34471">
    <property type="entry name" value="ARGININE REPRESSOR"/>
    <property type="match status" value="1"/>
</dbReference>
<evidence type="ECO:0000259" key="9">
    <source>
        <dbReference type="Pfam" id="PF01316"/>
    </source>
</evidence>
<comment type="similarity">
    <text evidence="2 7">Belongs to the ArgR family.</text>
</comment>
<dbReference type="SUPFAM" id="SSF46785">
    <property type="entry name" value="Winged helix' DNA-binding domain"/>
    <property type="match status" value="1"/>
</dbReference>
<dbReference type="Pfam" id="PF02863">
    <property type="entry name" value="Arg_repressor_C"/>
    <property type="match status" value="1"/>
</dbReference>
<dbReference type="OrthoDB" id="9807089at2"/>
<evidence type="ECO:0000256" key="6">
    <source>
        <dbReference type="ARBA" id="ARBA00023163"/>
    </source>
</evidence>
<keyword evidence="3 7" id="KW-0963">Cytoplasm</keyword>
<evidence type="ECO:0000313" key="11">
    <source>
        <dbReference type="EMBL" id="RST90352.1"/>
    </source>
</evidence>
<feature type="domain" description="Arginine repressor C-terminal" evidence="10">
    <location>
        <begin position="84"/>
        <end position="148"/>
    </location>
</feature>
<dbReference type="InterPro" id="IPR036390">
    <property type="entry name" value="WH_DNA-bd_sf"/>
</dbReference>
<keyword evidence="7" id="KW-0028">Amino-acid biosynthesis</keyword>
<keyword evidence="7" id="KW-0678">Repressor</keyword>
<evidence type="ECO:0000256" key="4">
    <source>
        <dbReference type="ARBA" id="ARBA00023015"/>
    </source>
</evidence>
<dbReference type="InterPro" id="IPR001669">
    <property type="entry name" value="Arg_repress"/>
</dbReference>
<dbReference type="EMBL" id="PXZH01000001">
    <property type="protein sequence ID" value="RST90352.1"/>
    <property type="molecule type" value="Genomic_DNA"/>
</dbReference>
<evidence type="ECO:0000256" key="5">
    <source>
        <dbReference type="ARBA" id="ARBA00023125"/>
    </source>
</evidence>
<sequence length="152" mass="17308">MNAVKKSERQTYIKEVIQQHPISTQEELLNFLHQKDITATQATVSRDIRELGIIKSHDEDGNVIYLLPEDHSPFSETRLKEVIQEAILKIERVQFMVILHTILGSADRVAAILDDMSLTEIAGTLAGKDTVVLIAHNEEKAQELYEFIHTYL</sequence>
<organism evidence="11 12">
    <name type="scientific">Vagococcus humatus</name>
    <dbReference type="NCBI Taxonomy" id="1889241"/>
    <lineage>
        <taxon>Bacteria</taxon>
        <taxon>Bacillati</taxon>
        <taxon>Bacillota</taxon>
        <taxon>Bacilli</taxon>
        <taxon>Lactobacillales</taxon>
        <taxon>Enterococcaceae</taxon>
        <taxon>Vagococcus</taxon>
    </lineage>
</organism>
<keyword evidence="7" id="KW-0055">Arginine biosynthesis</keyword>
<comment type="function">
    <text evidence="7">Regulates arginine biosynthesis genes.</text>
</comment>
<proteinExistence type="inferred from homology"/>
<dbReference type="GO" id="GO:0006526">
    <property type="term" value="P:L-arginine biosynthetic process"/>
    <property type="evidence" value="ECO:0007669"/>
    <property type="project" value="UniProtKB-UniPathway"/>
</dbReference>
<evidence type="ECO:0000256" key="7">
    <source>
        <dbReference type="HAMAP-Rule" id="MF_00173"/>
    </source>
</evidence>
<dbReference type="GO" id="GO:0003677">
    <property type="term" value="F:DNA binding"/>
    <property type="evidence" value="ECO:0007669"/>
    <property type="project" value="UniProtKB-KW"/>
</dbReference>
<dbReference type="GO" id="GO:0034618">
    <property type="term" value="F:arginine binding"/>
    <property type="evidence" value="ECO:0007669"/>
    <property type="project" value="InterPro"/>
</dbReference>
<evidence type="ECO:0000256" key="1">
    <source>
        <dbReference type="ARBA" id="ARBA00004496"/>
    </source>
</evidence>
<dbReference type="AlphaFoldDB" id="A0A3R9YYD7"/>
<dbReference type="NCBIfam" id="TIGR01529">
    <property type="entry name" value="argR_whole"/>
    <property type="match status" value="1"/>
</dbReference>
<dbReference type="Gene3D" id="1.10.10.10">
    <property type="entry name" value="Winged helix-like DNA-binding domain superfamily/Winged helix DNA-binding domain"/>
    <property type="match status" value="1"/>
</dbReference>
<evidence type="ECO:0000259" key="10">
    <source>
        <dbReference type="Pfam" id="PF02863"/>
    </source>
</evidence>
<keyword evidence="5 7" id="KW-0238">DNA-binding</keyword>
<keyword evidence="6 7" id="KW-0804">Transcription</keyword>
<evidence type="ECO:0000313" key="12">
    <source>
        <dbReference type="Proteomes" id="UP000277864"/>
    </source>
</evidence>
<keyword evidence="4 7" id="KW-0805">Transcription regulation</keyword>
<dbReference type="Pfam" id="PF01316">
    <property type="entry name" value="Arg_repressor"/>
    <property type="match status" value="1"/>
</dbReference>
<dbReference type="SUPFAM" id="SSF55252">
    <property type="entry name" value="C-terminal domain of arginine repressor"/>
    <property type="match status" value="1"/>
</dbReference>
<dbReference type="UniPathway" id="UPA00068"/>
<gene>
    <name evidence="7 11" type="primary">argR</name>
    <name evidence="11" type="ORF">C7P63_04570</name>
</gene>
<evidence type="ECO:0000256" key="3">
    <source>
        <dbReference type="ARBA" id="ARBA00022490"/>
    </source>
</evidence>
<reference evidence="11 12" key="1">
    <citation type="submission" date="2018-03" db="EMBL/GenBank/DDBJ databases">
        <authorList>
            <person name="Gulvik C.A."/>
        </authorList>
    </citation>
    <scope>NUCLEOTIDE SEQUENCE [LARGE SCALE GENOMIC DNA]</scope>
    <source>
        <strain evidence="11 12">JCM 31581</strain>
    </source>
</reference>
<dbReference type="InterPro" id="IPR020899">
    <property type="entry name" value="Arg_repress_C"/>
</dbReference>
<evidence type="ECO:0000256" key="2">
    <source>
        <dbReference type="ARBA" id="ARBA00008316"/>
    </source>
</evidence>
<dbReference type="InterPro" id="IPR036251">
    <property type="entry name" value="Arg_repress_C_sf"/>
</dbReference>
<dbReference type="Proteomes" id="UP000277864">
    <property type="component" value="Unassembled WGS sequence"/>
</dbReference>
<dbReference type="PANTHER" id="PTHR34471:SF1">
    <property type="entry name" value="ARGININE REPRESSOR"/>
    <property type="match status" value="1"/>
</dbReference>
<dbReference type="GO" id="GO:0051259">
    <property type="term" value="P:protein complex oligomerization"/>
    <property type="evidence" value="ECO:0007669"/>
    <property type="project" value="InterPro"/>
</dbReference>
<dbReference type="InterPro" id="IPR036388">
    <property type="entry name" value="WH-like_DNA-bd_sf"/>
</dbReference>
<dbReference type="Gene3D" id="3.30.1360.40">
    <property type="match status" value="1"/>
</dbReference>
<comment type="subcellular location">
    <subcellularLocation>
        <location evidence="1 7">Cytoplasm</location>
    </subcellularLocation>
</comment>
<accession>A0A3R9YYD7</accession>
<dbReference type="PRINTS" id="PR01467">
    <property type="entry name" value="ARGREPRESSOR"/>
</dbReference>
<feature type="domain" description="Arginine repressor DNA-binding" evidence="9">
    <location>
        <begin position="4"/>
        <end position="71"/>
    </location>
</feature>